<dbReference type="GO" id="GO:0005634">
    <property type="term" value="C:nucleus"/>
    <property type="evidence" value="ECO:0007669"/>
    <property type="project" value="UniProtKB-SubCell"/>
</dbReference>
<dbReference type="InterPro" id="IPR019474">
    <property type="entry name" value="Ub_conjug_fac_E4_core"/>
</dbReference>
<gene>
    <name evidence="8" type="ORF">SBAD_LOCUS3890</name>
</gene>
<keyword evidence="9" id="KW-1185">Reference proteome</keyword>
<keyword evidence="3" id="KW-0808">Transferase</keyword>
<dbReference type="GO" id="GO:0000151">
    <property type="term" value="C:ubiquitin ligase complex"/>
    <property type="evidence" value="ECO:0007669"/>
    <property type="project" value="InterPro"/>
</dbReference>
<evidence type="ECO:0000256" key="1">
    <source>
        <dbReference type="ARBA" id="ARBA00004123"/>
    </source>
</evidence>
<comment type="subcellular location">
    <subcellularLocation>
        <location evidence="1">Nucleus</location>
    </subcellularLocation>
</comment>
<feature type="domain" description="Ubiquitin conjugation factor E4 core" evidence="7">
    <location>
        <begin position="332"/>
        <end position="415"/>
    </location>
</feature>
<dbReference type="AlphaFoldDB" id="A0A183IJU4"/>
<dbReference type="GO" id="GO:0000209">
    <property type="term" value="P:protein polyubiquitination"/>
    <property type="evidence" value="ECO:0007669"/>
    <property type="project" value="TreeGrafter"/>
</dbReference>
<evidence type="ECO:0000259" key="7">
    <source>
        <dbReference type="Pfam" id="PF10408"/>
    </source>
</evidence>
<dbReference type="GO" id="GO:0034450">
    <property type="term" value="F:ubiquitin-ubiquitin ligase activity"/>
    <property type="evidence" value="ECO:0007669"/>
    <property type="project" value="InterPro"/>
</dbReference>
<evidence type="ECO:0000256" key="3">
    <source>
        <dbReference type="ARBA" id="ARBA00022679"/>
    </source>
</evidence>
<dbReference type="WBParaSite" id="SBAD_0000406401-mRNA-1">
    <property type="protein sequence ID" value="SBAD_0000406401-mRNA-1"/>
    <property type="gene ID" value="SBAD_0000406401"/>
</dbReference>
<comment type="pathway">
    <text evidence="2">Protein modification; protein ubiquitination.</text>
</comment>
<dbReference type="GO" id="GO:0006511">
    <property type="term" value="P:ubiquitin-dependent protein catabolic process"/>
    <property type="evidence" value="ECO:0007669"/>
    <property type="project" value="InterPro"/>
</dbReference>
<dbReference type="UniPathway" id="UPA00143"/>
<dbReference type="EMBL" id="UZAM01008007">
    <property type="protein sequence ID" value="VDP02698.1"/>
    <property type="molecule type" value="Genomic_DNA"/>
</dbReference>
<evidence type="ECO:0000313" key="8">
    <source>
        <dbReference type="EMBL" id="VDP02698.1"/>
    </source>
</evidence>
<dbReference type="Proteomes" id="UP000270296">
    <property type="component" value="Unassembled WGS sequence"/>
</dbReference>
<dbReference type="InterPro" id="IPR045132">
    <property type="entry name" value="UBE4"/>
</dbReference>
<evidence type="ECO:0000256" key="4">
    <source>
        <dbReference type="ARBA" id="ARBA00022786"/>
    </source>
</evidence>
<evidence type="ECO:0000313" key="9">
    <source>
        <dbReference type="Proteomes" id="UP000270296"/>
    </source>
</evidence>
<feature type="region of interest" description="Disordered" evidence="6">
    <location>
        <begin position="36"/>
        <end position="57"/>
    </location>
</feature>
<dbReference type="GO" id="GO:0036503">
    <property type="term" value="P:ERAD pathway"/>
    <property type="evidence" value="ECO:0007669"/>
    <property type="project" value="InterPro"/>
</dbReference>
<evidence type="ECO:0000256" key="2">
    <source>
        <dbReference type="ARBA" id="ARBA00004906"/>
    </source>
</evidence>
<keyword evidence="4" id="KW-0833">Ubl conjugation pathway</keyword>
<dbReference type="GO" id="GO:0005737">
    <property type="term" value="C:cytoplasm"/>
    <property type="evidence" value="ECO:0007669"/>
    <property type="project" value="TreeGrafter"/>
</dbReference>
<name>A0A183IJU4_9BILA</name>
<dbReference type="Pfam" id="PF10408">
    <property type="entry name" value="Ufd2P_core"/>
    <property type="match status" value="1"/>
</dbReference>
<organism evidence="10">
    <name type="scientific">Soboliphyme baturini</name>
    <dbReference type="NCBI Taxonomy" id="241478"/>
    <lineage>
        <taxon>Eukaryota</taxon>
        <taxon>Metazoa</taxon>
        <taxon>Ecdysozoa</taxon>
        <taxon>Nematoda</taxon>
        <taxon>Enoplea</taxon>
        <taxon>Dorylaimia</taxon>
        <taxon>Dioctophymatida</taxon>
        <taxon>Dioctophymatoidea</taxon>
        <taxon>Soboliphymatidae</taxon>
        <taxon>Soboliphyme</taxon>
    </lineage>
</organism>
<dbReference type="PANTHER" id="PTHR13931:SF2">
    <property type="entry name" value="UBIQUITIN CONJUGATION FACTOR E4 B"/>
    <property type="match status" value="1"/>
</dbReference>
<feature type="region of interest" description="Disordered" evidence="6">
    <location>
        <begin position="138"/>
        <end position="159"/>
    </location>
</feature>
<evidence type="ECO:0000256" key="6">
    <source>
        <dbReference type="SAM" id="MobiDB-lite"/>
    </source>
</evidence>
<proteinExistence type="predicted"/>
<reference evidence="10" key="1">
    <citation type="submission" date="2016-06" db="UniProtKB">
        <authorList>
            <consortium name="WormBaseParasite"/>
        </authorList>
    </citation>
    <scope>IDENTIFICATION</scope>
</reference>
<feature type="compositionally biased region" description="Basic and acidic residues" evidence="6">
    <location>
        <begin position="36"/>
        <end position="51"/>
    </location>
</feature>
<dbReference type="PANTHER" id="PTHR13931">
    <property type="entry name" value="UBIQUITINATION FACTOR E4"/>
    <property type="match status" value="1"/>
</dbReference>
<accession>A0A183IJU4</accession>
<sequence length="418" mass="46546">MSSPEEETHTSPNPFALLCQGGETFQKIAANLNSEKDLAHQNDEAETKSIEGEDMSVEEGQTMDCKLKFVMKLVLSRMDLAGNDDVHSPTRSGIVNEVLDEHYDTSVKHIEDKDAFKDTFQLVLAEVLWKLKASLPSSLNPDVHHSTSSNGSALKETGVSTGDSSVALFRYLMACYSRMSDFVVTAAVGSFEKDCIKSSLPIVIDNILLLLRPSRLISSSRENLYAVLINSIFSHYVSTSFLTDLATQVLQRGTDDFNKVFWPLFDALLRTAIASSLSSDDARRPIMVLGELCDLKIGSQRPFCTSLCSRPDWLPECLSAAKGREICRTSYLGPFLCISAFPSDDCRVYRSLPMEEMTEEDFQPTFMTFRNRLESLRLAAFSICHNLLVNADSRILAMNYFQVSIEANSKSSNMLVIN</sequence>
<keyword evidence="5" id="KW-0539">Nucleus</keyword>
<dbReference type="OrthoDB" id="6758727at2759"/>
<protein>
    <submittedName>
        <fullName evidence="10">Ufd2P_core domain-containing protein</fullName>
    </submittedName>
</protein>
<evidence type="ECO:0000256" key="5">
    <source>
        <dbReference type="ARBA" id="ARBA00023242"/>
    </source>
</evidence>
<evidence type="ECO:0000313" key="10">
    <source>
        <dbReference type="WBParaSite" id="SBAD_0000406401-mRNA-1"/>
    </source>
</evidence>
<reference evidence="8 9" key="2">
    <citation type="submission" date="2018-11" db="EMBL/GenBank/DDBJ databases">
        <authorList>
            <consortium name="Pathogen Informatics"/>
        </authorList>
    </citation>
    <scope>NUCLEOTIDE SEQUENCE [LARGE SCALE GENOMIC DNA]</scope>
</reference>